<feature type="active site" evidence="4">
    <location>
        <position position="54"/>
    </location>
</feature>
<dbReference type="GO" id="GO:0000156">
    <property type="term" value="F:phosphorelay response regulator activity"/>
    <property type="evidence" value="ECO:0007669"/>
    <property type="project" value="InterPro"/>
</dbReference>
<feature type="active site" evidence="4">
    <location>
        <position position="27"/>
    </location>
</feature>
<comment type="catalytic activity">
    <reaction evidence="3">
        <text>[protein]-L-glutamate 5-O-methyl ester + H2O = L-glutamyl-[protein] + methanol + H(+)</text>
        <dbReference type="Rhea" id="RHEA:23236"/>
        <dbReference type="Rhea" id="RHEA-COMP:10208"/>
        <dbReference type="Rhea" id="RHEA-COMP:10311"/>
        <dbReference type="ChEBI" id="CHEBI:15377"/>
        <dbReference type="ChEBI" id="CHEBI:15378"/>
        <dbReference type="ChEBI" id="CHEBI:17790"/>
        <dbReference type="ChEBI" id="CHEBI:29973"/>
        <dbReference type="ChEBI" id="CHEBI:82795"/>
        <dbReference type="EC" id="3.1.1.61"/>
    </reaction>
</comment>
<organism evidence="6 9">
    <name type="scientific">Pseudoduganella umbonata</name>
    <dbReference type="NCBI Taxonomy" id="864828"/>
    <lineage>
        <taxon>Bacteria</taxon>
        <taxon>Pseudomonadati</taxon>
        <taxon>Pseudomonadota</taxon>
        <taxon>Betaproteobacteria</taxon>
        <taxon>Burkholderiales</taxon>
        <taxon>Oxalobacteraceae</taxon>
        <taxon>Telluria group</taxon>
        <taxon>Pseudoduganella</taxon>
    </lineage>
</organism>
<protein>
    <recommendedName>
        <fullName evidence="2">protein-glutamate methylesterase</fullName>
        <ecNumber evidence="2">3.1.1.61</ecNumber>
    </recommendedName>
</protein>
<dbReference type="GO" id="GO:0008984">
    <property type="term" value="F:protein-glutamate methylesterase activity"/>
    <property type="evidence" value="ECO:0007669"/>
    <property type="project" value="UniProtKB-EC"/>
</dbReference>
<feature type="domain" description="CheB-type methylesterase" evidence="5">
    <location>
        <begin position="22"/>
        <end position="194"/>
    </location>
</feature>
<dbReference type="PANTHER" id="PTHR42872:SF6">
    <property type="entry name" value="PROTEIN-GLUTAMATE METHYLESTERASE_PROTEIN-GLUTAMINE GLUTAMINASE"/>
    <property type="match status" value="1"/>
</dbReference>
<evidence type="ECO:0000313" key="7">
    <source>
        <dbReference type="EMBL" id="QCP12281.1"/>
    </source>
</evidence>
<reference evidence="6 9" key="2">
    <citation type="submission" date="2020-08" db="EMBL/GenBank/DDBJ databases">
        <title>Genomic Encyclopedia of Type Strains, Phase III (KMG-III): the genomes of soil and plant-associated and newly described type strains.</title>
        <authorList>
            <person name="Whitman W."/>
        </authorList>
    </citation>
    <scope>NUCLEOTIDE SEQUENCE [LARGE SCALE GENOMIC DNA]</scope>
    <source>
        <strain evidence="6 9">CECT 7753</strain>
    </source>
</reference>
<evidence type="ECO:0000313" key="9">
    <source>
        <dbReference type="Proteomes" id="UP000584325"/>
    </source>
</evidence>
<evidence type="ECO:0000313" key="6">
    <source>
        <dbReference type="EMBL" id="MBB3225268.1"/>
    </source>
</evidence>
<dbReference type="OrthoDB" id="9791760at2"/>
<evidence type="ECO:0000259" key="5">
    <source>
        <dbReference type="PROSITE" id="PS50122"/>
    </source>
</evidence>
<evidence type="ECO:0000256" key="3">
    <source>
        <dbReference type="ARBA" id="ARBA00048267"/>
    </source>
</evidence>
<dbReference type="InterPro" id="IPR035909">
    <property type="entry name" value="CheB_C"/>
</dbReference>
<evidence type="ECO:0000256" key="4">
    <source>
        <dbReference type="PROSITE-ProRule" id="PRU00050"/>
    </source>
</evidence>
<keyword evidence="8" id="KW-1185">Reference proteome</keyword>
<keyword evidence="4" id="KW-0145">Chemotaxis</keyword>
<dbReference type="GO" id="GO:0006935">
    <property type="term" value="P:chemotaxis"/>
    <property type="evidence" value="ECO:0007669"/>
    <property type="project" value="UniProtKB-UniRule"/>
</dbReference>
<dbReference type="Gene3D" id="3.40.50.180">
    <property type="entry name" value="Methylesterase CheB, C-terminal domain"/>
    <property type="match status" value="1"/>
</dbReference>
<evidence type="ECO:0000256" key="2">
    <source>
        <dbReference type="ARBA" id="ARBA00039140"/>
    </source>
</evidence>
<dbReference type="EMBL" id="JACHXS010000018">
    <property type="protein sequence ID" value="MBB3225268.1"/>
    <property type="molecule type" value="Genomic_DNA"/>
</dbReference>
<dbReference type="PANTHER" id="PTHR42872">
    <property type="entry name" value="PROTEIN-GLUTAMATE METHYLESTERASE/PROTEIN-GLUTAMINE GLUTAMINASE"/>
    <property type="match status" value="1"/>
</dbReference>
<proteinExistence type="predicted"/>
<dbReference type="PROSITE" id="PS50122">
    <property type="entry name" value="CHEB"/>
    <property type="match status" value="1"/>
</dbReference>
<feature type="active site" evidence="4">
    <location>
        <position position="147"/>
    </location>
</feature>
<evidence type="ECO:0000256" key="1">
    <source>
        <dbReference type="ARBA" id="ARBA00022801"/>
    </source>
</evidence>
<dbReference type="GO" id="GO:0005737">
    <property type="term" value="C:cytoplasm"/>
    <property type="evidence" value="ECO:0007669"/>
    <property type="project" value="InterPro"/>
</dbReference>
<dbReference type="Proteomes" id="UP000584325">
    <property type="component" value="Unassembled WGS sequence"/>
</dbReference>
<evidence type="ECO:0000313" key="8">
    <source>
        <dbReference type="Proteomes" id="UP000298763"/>
    </source>
</evidence>
<dbReference type="EC" id="3.1.1.61" evidence="2"/>
<reference evidence="7 8" key="1">
    <citation type="submission" date="2019-05" db="EMBL/GenBank/DDBJ databases">
        <title>Draft Genome Sequences of Six Type Strains of the Genus Massilia.</title>
        <authorList>
            <person name="Miess H."/>
            <person name="Frediansyhah A."/>
            <person name="Gross H."/>
        </authorList>
    </citation>
    <scope>NUCLEOTIDE SEQUENCE [LARGE SCALE GENOMIC DNA]</scope>
    <source>
        <strain evidence="7 8">DSMZ 26121</strain>
    </source>
</reference>
<dbReference type="AlphaFoldDB" id="A0A4V1EDU3"/>
<dbReference type="CDD" id="cd16433">
    <property type="entry name" value="CheB"/>
    <property type="match status" value="1"/>
</dbReference>
<dbReference type="Pfam" id="PF01339">
    <property type="entry name" value="CheB_methylest"/>
    <property type="match status" value="1"/>
</dbReference>
<dbReference type="RefSeq" id="WP_137315118.1">
    <property type="nucleotide sequence ID" value="NZ_CP040017.1"/>
</dbReference>
<name>A0A4V1EDU3_9BURK</name>
<gene>
    <name evidence="7" type="ORF">FCL38_19045</name>
    <name evidence="6" type="ORF">FHS02_006139</name>
</gene>
<dbReference type="SUPFAM" id="SSF52738">
    <property type="entry name" value="Methylesterase CheB, C-terminal domain"/>
    <property type="match status" value="1"/>
</dbReference>
<dbReference type="Proteomes" id="UP000298763">
    <property type="component" value="Chromosome"/>
</dbReference>
<keyword evidence="1 4" id="KW-0378">Hydrolase</keyword>
<sequence length="206" mass="21844">MTAPMDDGTLTLALAGRRIAAIVIGASAGGVNALIDILPGLPREFPYPVVTVLHVMRGRQNQLVEVFSQRLALRVEEAVDKGQPVPGTLYFAPADYHLSIETDGTFSLSLEPPVHFARPAIDITMASAADMYGPELMGILLTGANQDGAAGLAAIGAAGGLTVVQDPAEAQVSVMPNEAIRLRTPDLVLPLRDIRRLLQLSMENKQ</sequence>
<accession>A0A4V1EDU3</accession>
<dbReference type="EMBL" id="CP040017">
    <property type="protein sequence ID" value="QCP12281.1"/>
    <property type="molecule type" value="Genomic_DNA"/>
</dbReference>
<dbReference type="InterPro" id="IPR000673">
    <property type="entry name" value="Sig_transdc_resp-reg_Me-estase"/>
</dbReference>